<dbReference type="Pfam" id="PF02563">
    <property type="entry name" value="Poly_export"/>
    <property type="match status" value="1"/>
</dbReference>
<dbReference type="EMBL" id="BMFG01000007">
    <property type="protein sequence ID" value="GGD30122.1"/>
    <property type="molecule type" value="Genomic_DNA"/>
</dbReference>
<keyword evidence="6" id="KW-1185">Reference proteome</keyword>
<accession>A0A916Y3R5</accession>
<reference evidence="5" key="2">
    <citation type="submission" date="2020-09" db="EMBL/GenBank/DDBJ databases">
        <authorList>
            <person name="Sun Q."/>
            <person name="Zhou Y."/>
        </authorList>
    </citation>
    <scope>NUCLEOTIDE SEQUENCE</scope>
    <source>
        <strain evidence="5">CGMCC 1.12506</strain>
    </source>
</reference>
<dbReference type="InterPro" id="IPR003715">
    <property type="entry name" value="Poly_export_N"/>
</dbReference>
<keyword evidence="2" id="KW-0472">Membrane</keyword>
<reference evidence="5" key="1">
    <citation type="journal article" date="2014" name="Int. J. Syst. Evol. Microbiol.">
        <title>Complete genome sequence of Corynebacterium casei LMG S-19264T (=DSM 44701T), isolated from a smear-ripened cheese.</title>
        <authorList>
            <consortium name="US DOE Joint Genome Institute (JGI-PGF)"/>
            <person name="Walter F."/>
            <person name="Albersmeier A."/>
            <person name="Kalinowski J."/>
            <person name="Ruckert C."/>
        </authorList>
    </citation>
    <scope>NUCLEOTIDE SEQUENCE</scope>
    <source>
        <strain evidence="5">CGMCC 1.12506</strain>
    </source>
</reference>
<evidence type="ECO:0000259" key="3">
    <source>
        <dbReference type="Pfam" id="PF02563"/>
    </source>
</evidence>
<name>A0A916Y3R5_9FLAO</name>
<dbReference type="Proteomes" id="UP000625735">
    <property type="component" value="Unassembled WGS sequence"/>
</dbReference>
<organism evidence="5 6">
    <name type="scientific">Flavobacterium orientale</name>
    <dbReference type="NCBI Taxonomy" id="1756020"/>
    <lineage>
        <taxon>Bacteria</taxon>
        <taxon>Pseudomonadati</taxon>
        <taxon>Bacteroidota</taxon>
        <taxon>Flavobacteriia</taxon>
        <taxon>Flavobacteriales</taxon>
        <taxon>Flavobacteriaceae</taxon>
        <taxon>Flavobacterium</taxon>
    </lineage>
</organism>
<feature type="transmembrane region" description="Helical" evidence="2">
    <location>
        <begin position="218"/>
        <end position="239"/>
    </location>
</feature>
<evidence type="ECO:0000259" key="4">
    <source>
        <dbReference type="Pfam" id="PF10531"/>
    </source>
</evidence>
<proteinExistence type="predicted"/>
<dbReference type="Pfam" id="PF10531">
    <property type="entry name" value="SLBB"/>
    <property type="match status" value="1"/>
</dbReference>
<dbReference type="Gene3D" id="3.10.560.10">
    <property type="entry name" value="Outer membrane lipoprotein wza domain like"/>
    <property type="match status" value="1"/>
</dbReference>
<dbReference type="GO" id="GO:0015159">
    <property type="term" value="F:polysaccharide transmembrane transporter activity"/>
    <property type="evidence" value="ECO:0007669"/>
    <property type="project" value="InterPro"/>
</dbReference>
<gene>
    <name evidence="5" type="ORF">GCM10011343_20420</name>
</gene>
<dbReference type="AlphaFoldDB" id="A0A916Y3R5"/>
<comment type="caution">
    <text evidence="5">The sequence shown here is derived from an EMBL/GenBank/DDBJ whole genome shotgun (WGS) entry which is preliminary data.</text>
</comment>
<keyword evidence="2" id="KW-0812">Transmembrane</keyword>
<sequence length="241" mass="26152">MTSCVSKKSVVYFPDIDTATLNGAIDYEPKIKVDDMLYIAISAADPKAAEPFNLNSGDVTIGGGGGQGLQVQRQTYLVSNLGTVDFPVLGSVKIAGLTKAQLSELLKEKLVVYMKDPVLNIRFMNYKLAVLGEVNRPGTYTLLSDRTTILEAVAMAGDLTLFGKRENVLVLREEEGVKTAVRLDLTSADIINSPYYYLSQNDVVYVEPNKRRINSTAIGPNILAGISILGFAITTILLLTK</sequence>
<dbReference type="PANTHER" id="PTHR33619:SF3">
    <property type="entry name" value="POLYSACCHARIDE EXPORT PROTEIN GFCE-RELATED"/>
    <property type="match status" value="1"/>
</dbReference>
<evidence type="ECO:0000313" key="5">
    <source>
        <dbReference type="EMBL" id="GGD30122.1"/>
    </source>
</evidence>
<evidence type="ECO:0000313" key="6">
    <source>
        <dbReference type="Proteomes" id="UP000625735"/>
    </source>
</evidence>
<evidence type="ECO:0000256" key="2">
    <source>
        <dbReference type="SAM" id="Phobius"/>
    </source>
</evidence>
<dbReference type="InterPro" id="IPR019554">
    <property type="entry name" value="Soluble_ligand-bd"/>
</dbReference>
<protein>
    <submittedName>
        <fullName evidence="5">Polysaccharide biosynthesis protein</fullName>
    </submittedName>
</protein>
<keyword evidence="1" id="KW-0732">Signal</keyword>
<feature type="domain" description="Polysaccharide export protein N-terminal" evidence="3">
    <location>
        <begin position="27"/>
        <end position="122"/>
    </location>
</feature>
<dbReference type="PANTHER" id="PTHR33619">
    <property type="entry name" value="POLYSACCHARIDE EXPORT PROTEIN GFCE-RELATED"/>
    <property type="match status" value="1"/>
</dbReference>
<keyword evidence="2" id="KW-1133">Transmembrane helix</keyword>
<dbReference type="InterPro" id="IPR049712">
    <property type="entry name" value="Poly_export"/>
</dbReference>
<evidence type="ECO:0000256" key="1">
    <source>
        <dbReference type="ARBA" id="ARBA00022729"/>
    </source>
</evidence>
<feature type="domain" description="Soluble ligand binding" evidence="4">
    <location>
        <begin position="129"/>
        <end position="173"/>
    </location>
</feature>